<name>A0ABY7CX86_9BASI</name>
<reference evidence="1" key="1">
    <citation type="submission" date="2022-10" db="EMBL/GenBank/DDBJ databases">
        <title>Puccinia triticina Genome sequencing and assembly.</title>
        <authorList>
            <person name="Li C."/>
        </authorList>
    </citation>
    <scope>NUCLEOTIDE SEQUENCE</scope>
    <source>
        <strain evidence="1">Pt15</strain>
    </source>
</reference>
<protein>
    <submittedName>
        <fullName evidence="1">Uncharacterized protein</fullName>
    </submittedName>
</protein>
<evidence type="ECO:0000313" key="2">
    <source>
        <dbReference type="Proteomes" id="UP001164743"/>
    </source>
</evidence>
<evidence type="ECO:0000313" key="1">
    <source>
        <dbReference type="EMBL" id="WAQ89538.1"/>
    </source>
</evidence>
<dbReference type="GeneID" id="77802009"/>
<proteinExistence type="predicted"/>
<accession>A0ABY7CX86</accession>
<keyword evidence="2" id="KW-1185">Reference proteome</keyword>
<dbReference type="Proteomes" id="UP001164743">
    <property type="component" value="Chromosome 11A"/>
</dbReference>
<organism evidence="1 2">
    <name type="scientific">Puccinia triticina</name>
    <dbReference type="NCBI Taxonomy" id="208348"/>
    <lineage>
        <taxon>Eukaryota</taxon>
        <taxon>Fungi</taxon>
        <taxon>Dikarya</taxon>
        <taxon>Basidiomycota</taxon>
        <taxon>Pucciniomycotina</taxon>
        <taxon>Pucciniomycetes</taxon>
        <taxon>Pucciniales</taxon>
        <taxon>Pucciniaceae</taxon>
        <taxon>Puccinia</taxon>
    </lineage>
</organism>
<dbReference type="RefSeq" id="XP_053025093.1">
    <property type="nucleotide sequence ID" value="XM_053161114.1"/>
</dbReference>
<sequence length="142" mass="15844">MFLVDPNFSQFNEETRLRFYGKFISVGERVRVSGVGVIKKVRVVEIGSGTEDDLIDITVEHLAEARFGGAMRVQCLLGWKFCKVPEDTTLYVGSKIFYEGVLDGWASSCGRMVIEVRSATVNFADIQLARSTLSPDSDVYAY</sequence>
<gene>
    <name evidence="1" type="ORF">PtA15_11A227</name>
</gene>
<dbReference type="EMBL" id="CP110431">
    <property type="protein sequence ID" value="WAQ89538.1"/>
    <property type="molecule type" value="Genomic_DNA"/>
</dbReference>